<evidence type="ECO:0000256" key="1">
    <source>
        <dbReference type="SAM" id="Phobius"/>
    </source>
</evidence>
<dbReference type="PANTHER" id="PTHR10775">
    <property type="entry name" value="OS08G0208400 PROTEIN"/>
    <property type="match status" value="1"/>
</dbReference>
<proteinExistence type="predicted"/>
<name>A0A371F7K7_MUCPR</name>
<dbReference type="OrthoDB" id="1932595at2759"/>
<keyword evidence="1" id="KW-0472">Membrane</keyword>
<reference evidence="2" key="1">
    <citation type="submission" date="2018-05" db="EMBL/GenBank/DDBJ databases">
        <title>Draft genome of Mucuna pruriens seed.</title>
        <authorList>
            <person name="Nnadi N.E."/>
            <person name="Vos R."/>
            <person name="Hasami M.H."/>
            <person name="Devisetty U.K."/>
            <person name="Aguiy J.C."/>
        </authorList>
    </citation>
    <scope>NUCLEOTIDE SEQUENCE [LARGE SCALE GENOMIC DNA]</scope>
    <source>
        <strain evidence="2">JCA_2017</strain>
    </source>
</reference>
<sequence>MESRNIEAIVESLQNGNPVLNNMPNEENKESGDLVRDSNQKLYKGCQKYSKLSFLLRLYHVKCLCGVTDKTMMMILELLKYAFKYANIPNSFYETKKIDVCPRNCMLYWGEDENLEICKHCKKSRWKPKGTNGKKKLFAKVLYYFPLKQRLQKNVCLGLTIDGFNPYRSMSNNYSIWAVMLIPYNRPPWECMKQTSFILSMIIPNVYLQPLIKELNELWTDGVETYDSSLKELFRIQLVIFLGFVLYLGGIFILAMLA</sequence>
<keyword evidence="1" id="KW-0812">Transmembrane</keyword>
<dbReference type="Proteomes" id="UP000257109">
    <property type="component" value="Unassembled WGS sequence"/>
</dbReference>
<evidence type="ECO:0000313" key="3">
    <source>
        <dbReference type="Proteomes" id="UP000257109"/>
    </source>
</evidence>
<dbReference type="EMBL" id="QJKJ01010236">
    <property type="protein sequence ID" value="RDX74269.1"/>
    <property type="molecule type" value="Genomic_DNA"/>
</dbReference>
<feature type="non-terminal residue" evidence="2">
    <location>
        <position position="1"/>
    </location>
</feature>
<evidence type="ECO:0000313" key="2">
    <source>
        <dbReference type="EMBL" id="RDX74269.1"/>
    </source>
</evidence>
<dbReference type="PANTHER" id="PTHR10775:SF158">
    <property type="entry name" value="TNP2-LIKE TRANSPOSON PROTEIN"/>
    <property type="match status" value="1"/>
</dbReference>
<gene>
    <name evidence="2" type="ORF">CR513_46007</name>
</gene>
<dbReference type="Pfam" id="PF02992">
    <property type="entry name" value="Transposase_21"/>
    <property type="match status" value="1"/>
</dbReference>
<keyword evidence="3" id="KW-1185">Reference proteome</keyword>
<accession>A0A371F7K7</accession>
<keyword evidence="1" id="KW-1133">Transmembrane helix</keyword>
<dbReference type="InterPro" id="IPR004242">
    <property type="entry name" value="Transposase_21"/>
</dbReference>
<organism evidence="2 3">
    <name type="scientific">Mucuna pruriens</name>
    <name type="common">Velvet bean</name>
    <name type="synonym">Dolichos pruriens</name>
    <dbReference type="NCBI Taxonomy" id="157652"/>
    <lineage>
        <taxon>Eukaryota</taxon>
        <taxon>Viridiplantae</taxon>
        <taxon>Streptophyta</taxon>
        <taxon>Embryophyta</taxon>
        <taxon>Tracheophyta</taxon>
        <taxon>Spermatophyta</taxon>
        <taxon>Magnoliopsida</taxon>
        <taxon>eudicotyledons</taxon>
        <taxon>Gunneridae</taxon>
        <taxon>Pentapetalae</taxon>
        <taxon>rosids</taxon>
        <taxon>fabids</taxon>
        <taxon>Fabales</taxon>
        <taxon>Fabaceae</taxon>
        <taxon>Papilionoideae</taxon>
        <taxon>50 kb inversion clade</taxon>
        <taxon>NPAAA clade</taxon>
        <taxon>indigoferoid/millettioid clade</taxon>
        <taxon>Phaseoleae</taxon>
        <taxon>Mucuna</taxon>
    </lineage>
</organism>
<feature type="transmembrane region" description="Helical" evidence="1">
    <location>
        <begin position="238"/>
        <end position="257"/>
    </location>
</feature>
<dbReference type="AlphaFoldDB" id="A0A371F7K7"/>
<comment type="caution">
    <text evidence="2">The sequence shown here is derived from an EMBL/GenBank/DDBJ whole genome shotgun (WGS) entry which is preliminary data.</text>
</comment>
<protein>
    <submittedName>
        <fullName evidence="2">Uncharacterized protein</fullName>
    </submittedName>
</protein>